<keyword evidence="14" id="KW-1185">Reference proteome</keyword>
<accession>A0A8J2J2M6</accession>
<dbReference type="Pfam" id="PF13445">
    <property type="entry name" value="zf-RING_UBOX"/>
    <property type="match status" value="1"/>
</dbReference>
<feature type="compositionally biased region" description="Polar residues" evidence="10">
    <location>
        <begin position="393"/>
        <end position="404"/>
    </location>
</feature>
<feature type="region of interest" description="Disordered" evidence="10">
    <location>
        <begin position="495"/>
        <end position="603"/>
    </location>
</feature>
<evidence type="ECO:0000313" key="13">
    <source>
        <dbReference type="EMBL" id="CAG7679461.1"/>
    </source>
</evidence>
<dbReference type="InterPro" id="IPR001357">
    <property type="entry name" value="BRCT_dom"/>
</dbReference>
<feature type="region of interest" description="Disordered" evidence="10">
    <location>
        <begin position="340"/>
        <end position="411"/>
    </location>
</feature>
<dbReference type="InterPro" id="IPR017907">
    <property type="entry name" value="Znf_RING_CS"/>
</dbReference>
<reference evidence="13" key="1">
    <citation type="submission" date="2021-06" db="EMBL/GenBank/DDBJ databases">
        <authorList>
            <person name="Hodson N. C."/>
            <person name="Mongue J. A."/>
            <person name="Jaron S. K."/>
        </authorList>
    </citation>
    <scope>NUCLEOTIDE SEQUENCE</scope>
</reference>
<organism evidence="13 14">
    <name type="scientific">Allacma fusca</name>
    <dbReference type="NCBI Taxonomy" id="39272"/>
    <lineage>
        <taxon>Eukaryota</taxon>
        <taxon>Metazoa</taxon>
        <taxon>Ecdysozoa</taxon>
        <taxon>Arthropoda</taxon>
        <taxon>Hexapoda</taxon>
        <taxon>Collembola</taxon>
        <taxon>Symphypleona</taxon>
        <taxon>Sminthuridae</taxon>
        <taxon>Allacma</taxon>
    </lineage>
</organism>
<evidence type="ECO:0008006" key="15">
    <source>
        <dbReference type="Google" id="ProtNLM"/>
    </source>
</evidence>
<dbReference type="Pfam" id="PF16589">
    <property type="entry name" value="BRCT_2"/>
    <property type="match status" value="1"/>
</dbReference>
<protein>
    <recommendedName>
        <fullName evidence="15">RING-type E3 ubiquitin transferase BRCA1</fullName>
    </recommendedName>
</protein>
<evidence type="ECO:0000256" key="7">
    <source>
        <dbReference type="ARBA" id="ARBA00023204"/>
    </source>
</evidence>
<feature type="compositionally biased region" description="Polar residues" evidence="10">
    <location>
        <begin position="542"/>
        <end position="553"/>
    </location>
</feature>
<comment type="caution">
    <text evidence="13">The sequence shown here is derived from an EMBL/GenBank/DDBJ whole genome shotgun (WGS) entry which is preliminary data.</text>
</comment>
<evidence type="ECO:0000256" key="10">
    <source>
        <dbReference type="SAM" id="MobiDB-lite"/>
    </source>
</evidence>
<dbReference type="GO" id="GO:0070531">
    <property type="term" value="C:BRCA1-A complex"/>
    <property type="evidence" value="ECO:0007669"/>
    <property type="project" value="TreeGrafter"/>
</dbReference>
<keyword evidence="4" id="KW-0227">DNA damage</keyword>
<evidence type="ECO:0000256" key="4">
    <source>
        <dbReference type="ARBA" id="ARBA00022763"/>
    </source>
</evidence>
<feature type="compositionally biased region" description="Polar residues" evidence="10">
    <location>
        <begin position="565"/>
        <end position="603"/>
    </location>
</feature>
<comment type="subcellular location">
    <subcellularLocation>
        <location evidence="1">Nucleus</location>
    </subcellularLocation>
</comment>
<evidence type="ECO:0000256" key="1">
    <source>
        <dbReference type="ARBA" id="ARBA00004123"/>
    </source>
</evidence>
<dbReference type="GO" id="GO:0031436">
    <property type="term" value="C:BRCA1-BARD1 complex"/>
    <property type="evidence" value="ECO:0007669"/>
    <property type="project" value="TreeGrafter"/>
</dbReference>
<dbReference type="PROSITE" id="PS50172">
    <property type="entry name" value="BRCT"/>
    <property type="match status" value="2"/>
</dbReference>
<name>A0A8J2J2M6_9HEXA</name>
<dbReference type="GO" id="GO:0004842">
    <property type="term" value="F:ubiquitin-protein transferase activity"/>
    <property type="evidence" value="ECO:0007669"/>
    <property type="project" value="TreeGrafter"/>
</dbReference>
<dbReference type="GO" id="GO:0045944">
    <property type="term" value="P:positive regulation of transcription by RNA polymerase II"/>
    <property type="evidence" value="ECO:0007669"/>
    <property type="project" value="TreeGrafter"/>
</dbReference>
<evidence type="ECO:0000259" key="11">
    <source>
        <dbReference type="PROSITE" id="PS50089"/>
    </source>
</evidence>
<dbReference type="Proteomes" id="UP000708208">
    <property type="component" value="Unassembled WGS sequence"/>
</dbReference>
<evidence type="ECO:0000256" key="3">
    <source>
        <dbReference type="ARBA" id="ARBA00022737"/>
    </source>
</evidence>
<dbReference type="AlphaFoldDB" id="A0A8J2J2M6"/>
<evidence type="ECO:0000256" key="9">
    <source>
        <dbReference type="PROSITE-ProRule" id="PRU00175"/>
    </source>
</evidence>
<feature type="domain" description="BRCT" evidence="12">
    <location>
        <begin position="858"/>
        <end position="953"/>
    </location>
</feature>
<evidence type="ECO:0000259" key="12">
    <source>
        <dbReference type="PROSITE" id="PS50172"/>
    </source>
</evidence>
<feature type="domain" description="BRCT" evidence="12">
    <location>
        <begin position="780"/>
        <end position="842"/>
    </location>
</feature>
<dbReference type="PANTHER" id="PTHR13763:SF0">
    <property type="entry name" value="BREAST CANCER TYPE 1 SUSCEPTIBILITY PROTEIN"/>
    <property type="match status" value="1"/>
</dbReference>
<dbReference type="Pfam" id="PF00533">
    <property type="entry name" value="BRCT"/>
    <property type="match status" value="1"/>
</dbReference>
<dbReference type="GO" id="GO:0000724">
    <property type="term" value="P:double-strand break repair via homologous recombination"/>
    <property type="evidence" value="ECO:0007669"/>
    <property type="project" value="TreeGrafter"/>
</dbReference>
<evidence type="ECO:0000256" key="8">
    <source>
        <dbReference type="ARBA" id="ARBA00023242"/>
    </source>
</evidence>
<keyword evidence="7" id="KW-0234">DNA repair</keyword>
<proteinExistence type="predicted"/>
<dbReference type="InterPro" id="IPR001841">
    <property type="entry name" value="Znf_RING"/>
</dbReference>
<dbReference type="OrthoDB" id="6105938at2759"/>
<feature type="compositionally biased region" description="Basic and acidic residues" evidence="10">
    <location>
        <begin position="518"/>
        <end position="534"/>
    </location>
</feature>
<keyword evidence="3" id="KW-0677">Repeat</keyword>
<dbReference type="EMBL" id="CAJVCH010015537">
    <property type="protein sequence ID" value="CAG7679461.1"/>
    <property type="molecule type" value="Genomic_DNA"/>
</dbReference>
<dbReference type="PROSITE" id="PS00518">
    <property type="entry name" value="ZF_RING_1"/>
    <property type="match status" value="1"/>
</dbReference>
<dbReference type="PANTHER" id="PTHR13763">
    <property type="entry name" value="BREAST CANCER TYPE 1 SUSCEPTIBILITY PROTEIN BRCA1"/>
    <property type="match status" value="1"/>
</dbReference>
<sequence length="976" mass="107927">MEVTSAELLKGEELLPEIQNLFECQLCSDTLSFPVQVKCGHLFCAPCLKKQPMRQSTLTCPICKDKFNRRVQKPREDFQELLSAFNNLLTAFQSWKPETRSVKDNDEGEGTGLLTTREGEDTEDLVRVECSSELNRSTEDNELFIMTQAVTTNIPKGNKVKGVTLQDSKTNKVEDVTRKVPKTNKVKEVTRKVAINANNDKDVAQESESMSIQTVVKNPTAKNISVFPVPVNYEDCPKPLDLTKKLSSQKLGASKRPRYAFPSVDPSLALDLSVTSNRRAKTSKAIGDCRENVNIQYSRRKPILNPVRYYHVYNLPEADFRPRTLENPWSTCTATSLVKPASQKCPPSLPKINTASGSQSSDDDTDVNIRSNCLGNPSKVVEKLNSMKRPPSLSKTNDASGSESSNDDAVANTATFEDSRRNVKVVIERPVSQKLPLSLTNSSNAYGSESSDKILCKALDVLVSGEVDPVNSDNFMPSGDDAILNEAVDAAVVSTASSGRSNSAKRSNDIDENFTTDSSEKRLKMTEHGDKGDPMDVDNEINKNGQDQVNSGDSDNDSEDMFLFQTPTSDKGSPTKTKNSPSAPTKQLTSSSGTLKLSNLGINPKTPTNASLFCTSPPSGALSTSKYNANTDNFDPFADDFDVIPDSEMPKENQSTHQNEDHSVTALQMKTSNRTSETPKKLEIIRGEATTPNSGTRFGKKNSEVSLKDFSTPKQWASPSQQNIKSPSRSFLGRNQKDKYYLAALSPKTPPRQVQSYVFCPTRLSSMQINQLRLLCGMCGGKILREFSDEVTHLILTLEDGRVPQTMKYLFAIAGKKWVLTFDWVEECLKQKKIVREEFHETSNFKGCDIGVRVSRLTNVPLFRGFTFHVLGDFSSSGAKDSDWRRLLKKLGSTIISDVSNVAIGTIVVGDSSDSSVDYQKLFSVRKVVTVAWEWILDCVLNYSVLPISKTEYLVTQIQADELREVGLPPELLPEP</sequence>
<dbReference type="PROSITE" id="PS50089">
    <property type="entry name" value="ZF_RING_2"/>
    <property type="match status" value="1"/>
</dbReference>
<dbReference type="CDD" id="cd17734">
    <property type="entry name" value="BRCT_Bard1_rpt1"/>
    <property type="match status" value="1"/>
</dbReference>
<evidence type="ECO:0000256" key="6">
    <source>
        <dbReference type="ARBA" id="ARBA00022833"/>
    </source>
</evidence>
<keyword evidence="2" id="KW-0479">Metal-binding</keyword>
<dbReference type="SMART" id="SM00292">
    <property type="entry name" value="BRCT"/>
    <property type="match status" value="2"/>
</dbReference>
<keyword evidence="5 9" id="KW-0863">Zinc-finger</keyword>
<evidence type="ECO:0000313" key="14">
    <source>
        <dbReference type="Proteomes" id="UP000708208"/>
    </source>
</evidence>
<dbReference type="GO" id="GO:0008270">
    <property type="term" value="F:zinc ion binding"/>
    <property type="evidence" value="ECO:0007669"/>
    <property type="project" value="UniProtKB-KW"/>
</dbReference>
<feature type="compositionally biased region" description="Polar residues" evidence="10">
    <location>
        <begin position="351"/>
        <end position="360"/>
    </location>
</feature>
<keyword evidence="8" id="KW-0539">Nucleus</keyword>
<feature type="domain" description="RING-type" evidence="11">
    <location>
        <begin position="24"/>
        <end position="64"/>
    </location>
</feature>
<feature type="region of interest" description="Disordered" evidence="10">
    <location>
        <begin position="711"/>
        <end position="731"/>
    </location>
</feature>
<dbReference type="InterPro" id="IPR027370">
    <property type="entry name" value="Znf-RING_euk"/>
</dbReference>
<evidence type="ECO:0000256" key="5">
    <source>
        <dbReference type="ARBA" id="ARBA00022771"/>
    </source>
</evidence>
<gene>
    <name evidence="13" type="ORF">AFUS01_LOCUS2687</name>
</gene>
<dbReference type="InterPro" id="IPR031099">
    <property type="entry name" value="BRCA1-associated"/>
</dbReference>
<feature type="compositionally biased region" description="Polar residues" evidence="10">
    <location>
        <begin position="712"/>
        <end position="729"/>
    </location>
</feature>
<keyword evidence="6" id="KW-0862">Zinc</keyword>
<evidence type="ECO:0000256" key="2">
    <source>
        <dbReference type="ARBA" id="ARBA00022723"/>
    </source>
</evidence>
<dbReference type="SMART" id="SM00184">
    <property type="entry name" value="RING"/>
    <property type="match status" value="1"/>
</dbReference>